<dbReference type="EMBL" id="KN822112">
    <property type="protein sequence ID" value="KIM56661.1"/>
    <property type="molecule type" value="Genomic_DNA"/>
</dbReference>
<organism evidence="2 3">
    <name type="scientific">Scleroderma citrinum Foug A</name>
    <dbReference type="NCBI Taxonomy" id="1036808"/>
    <lineage>
        <taxon>Eukaryota</taxon>
        <taxon>Fungi</taxon>
        <taxon>Dikarya</taxon>
        <taxon>Basidiomycota</taxon>
        <taxon>Agaricomycotina</taxon>
        <taxon>Agaricomycetes</taxon>
        <taxon>Agaricomycetidae</taxon>
        <taxon>Boletales</taxon>
        <taxon>Sclerodermatineae</taxon>
        <taxon>Sclerodermataceae</taxon>
        <taxon>Scleroderma</taxon>
    </lineage>
</organism>
<proteinExistence type="predicted"/>
<sequence>MSAPSKSNTPTPMTASQSKDWTKVVTLELNARMDDETKARLVEQERQRREREEAERKAKEEAERKAAEERQVQEEAARAWMVAERARAESEAEQAWIEVEQKRVAEEEAAKKRGAEVAAKQQESATDTSKKRAREEARPSGSGEAEAGGTRARCVHCAKARAKCERSGGKHQRAWDRCTGLKEKCEWLEVGGTGVGKGKGKELEKPVIVSPCGGEKHKRTKKVAAKDDDDDNEIEEVAGPSKGKGKERARSRSRSGSGDNDRIVQGLDQLVVAVEKLTEGVRIMTAAHKLVAQSVYCAGVITEQILHECKLFLMPESKGEEWESKEEVDQAEVEAEVEELGHKMVEAGDPGLPKKKESVQKGPVVDNSGEGFDSK</sequence>
<feature type="region of interest" description="Disordered" evidence="1">
    <location>
        <begin position="106"/>
        <end position="152"/>
    </location>
</feature>
<dbReference type="Proteomes" id="UP000053989">
    <property type="component" value="Unassembled WGS sequence"/>
</dbReference>
<reference evidence="3" key="2">
    <citation type="submission" date="2015-01" db="EMBL/GenBank/DDBJ databases">
        <title>Evolutionary Origins and Diversification of the Mycorrhizal Mutualists.</title>
        <authorList>
            <consortium name="DOE Joint Genome Institute"/>
            <consortium name="Mycorrhizal Genomics Consortium"/>
            <person name="Kohler A."/>
            <person name="Kuo A."/>
            <person name="Nagy L.G."/>
            <person name="Floudas D."/>
            <person name="Copeland A."/>
            <person name="Barry K.W."/>
            <person name="Cichocki N."/>
            <person name="Veneault-Fourrey C."/>
            <person name="LaButti K."/>
            <person name="Lindquist E.A."/>
            <person name="Lipzen A."/>
            <person name="Lundell T."/>
            <person name="Morin E."/>
            <person name="Murat C."/>
            <person name="Riley R."/>
            <person name="Ohm R."/>
            <person name="Sun H."/>
            <person name="Tunlid A."/>
            <person name="Henrissat B."/>
            <person name="Grigoriev I.V."/>
            <person name="Hibbett D.S."/>
            <person name="Martin F."/>
        </authorList>
    </citation>
    <scope>NUCLEOTIDE SEQUENCE [LARGE SCALE GENOMIC DNA]</scope>
    <source>
        <strain evidence="3">Foug A</strain>
    </source>
</reference>
<keyword evidence="3" id="KW-1185">Reference proteome</keyword>
<feature type="region of interest" description="Disordered" evidence="1">
    <location>
        <begin position="210"/>
        <end position="262"/>
    </location>
</feature>
<feature type="region of interest" description="Disordered" evidence="1">
    <location>
        <begin position="1"/>
        <end position="78"/>
    </location>
</feature>
<name>A0A0C3DKS7_9AGAM</name>
<evidence type="ECO:0000256" key="1">
    <source>
        <dbReference type="SAM" id="MobiDB-lite"/>
    </source>
</evidence>
<dbReference type="HOGENOM" id="CLU_066285_0_0_1"/>
<evidence type="ECO:0000313" key="2">
    <source>
        <dbReference type="EMBL" id="KIM56661.1"/>
    </source>
</evidence>
<evidence type="ECO:0000313" key="3">
    <source>
        <dbReference type="Proteomes" id="UP000053989"/>
    </source>
</evidence>
<feature type="compositionally biased region" description="Basic and acidic residues" evidence="1">
    <location>
        <begin position="106"/>
        <end position="115"/>
    </location>
</feature>
<gene>
    <name evidence="2" type="ORF">SCLCIDRAFT_29419</name>
</gene>
<reference evidence="2 3" key="1">
    <citation type="submission" date="2014-04" db="EMBL/GenBank/DDBJ databases">
        <authorList>
            <consortium name="DOE Joint Genome Institute"/>
            <person name="Kuo A."/>
            <person name="Kohler A."/>
            <person name="Nagy L.G."/>
            <person name="Floudas D."/>
            <person name="Copeland A."/>
            <person name="Barry K.W."/>
            <person name="Cichocki N."/>
            <person name="Veneault-Fourrey C."/>
            <person name="LaButti K."/>
            <person name="Lindquist E.A."/>
            <person name="Lipzen A."/>
            <person name="Lundell T."/>
            <person name="Morin E."/>
            <person name="Murat C."/>
            <person name="Sun H."/>
            <person name="Tunlid A."/>
            <person name="Henrissat B."/>
            <person name="Grigoriev I.V."/>
            <person name="Hibbett D.S."/>
            <person name="Martin F."/>
            <person name="Nordberg H.P."/>
            <person name="Cantor M.N."/>
            <person name="Hua S.X."/>
        </authorList>
    </citation>
    <scope>NUCLEOTIDE SEQUENCE [LARGE SCALE GENOMIC DNA]</scope>
    <source>
        <strain evidence="2 3">Foug A</strain>
    </source>
</reference>
<feature type="compositionally biased region" description="Polar residues" evidence="1">
    <location>
        <begin position="1"/>
        <end position="19"/>
    </location>
</feature>
<feature type="compositionally biased region" description="Acidic residues" evidence="1">
    <location>
        <begin position="227"/>
        <end position="236"/>
    </location>
</feature>
<dbReference type="AlphaFoldDB" id="A0A0C3DKS7"/>
<feature type="compositionally biased region" description="Basic and acidic residues" evidence="1">
    <location>
        <begin position="344"/>
        <end position="359"/>
    </location>
</feature>
<dbReference type="STRING" id="1036808.A0A0C3DKS7"/>
<dbReference type="InParanoid" id="A0A0C3DKS7"/>
<feature type="compositionally biased region" description="Basic and acidic residues" evidence="1">
    <location>
        <begin position="128"/>
        <end position="138"/>
    </location>
</feature>
<feature type="region of interest" description="Disordered" evidence="1">
    <location>
        <begin position="344"/>
        <end position="375"/>
    </location>
</feature>
<protein>
    <submittedName>
        <fullName evidence="2">Uncharacterized protein</fullName>
    </submittedName>
</protein>
<accession>A0A0C3DKS7</accession>
<feature type="compositionally biased region" description="Basic and acidic residues" evidence="1">
    <location>
        <begin position="31"/>
        <end position="77"/>
    </location>
</feature>